<dbReference type="Proteomes" id="UP000439550">
    <property type="component" value="Unassembled WGS sequence"/>
</dbReference>
<name>A0A7X1Z7T3_9LACT</name>
<sequence length="304" mass="32898">MKKIVLLGATAIALLSLTACANTAKNTTSKNSATSNQTTTQTNQPFAFYKDAKTNSRIYYEISQDSSGGFGKDSAINAIIYVNHGKYTFYGTNNNYSGSVSLQKHLSLGDLKGKSNSKILKLAKQQNELFNSSLLSAMKQTINTAQSNPGSVGLTSQDIQTTTTLANEYKYNAPSPQTLEVEATSDSSGNNLGQEAILLPQVGSEVKYHDSMGKPSGNFYFIGTGDINFLPDEIVPYSLGYMLGAYVVYDKTYTVSKLSAGSGDDIYLATEIPTSSKAYIKTDSLNEKGMKQVNEISSEKLRTW</sequence>
<evidence type="ECO:0008006" key="4">
    <source>
        <dbReference type="Google" id="ProtNLM"/>
    </source>
</evidence>
<evidence type="ECO:0000313" key="2">
    <source>
        <dbReference type="EMBL" id="MQW39419.1"/>
    </source>
</evidence>
<dbReference type="RefSeq" id="WP_153496093.1">
    <property type="nucleotide sequence ID" value="NZ_CBCRWP010000003.1"/>
</dbReference>
<protein>
    <recommendedName>
        <fullName evidence="4">Lipoprotein</fullName>
    </recommendedName>
</protein>
<comment type="caution">
    <text evidence="2">The sequence shown here is derived from an EMBL/GenBank/DDBJ whole genome shotgun (WGS) entry which is preliminary data.</text>
</comment>
<accession>A0A7X1Z7T3</accession>
<reference evidence="2 3" key="1">
    <citation type="submission" date="2019-10" db="EMBL/GenBank/DDBJ databases">
        <authorList>
            <person name="Dong K."/>
        </authorList>
    </citation>
    <scope>NUCLEOTIDE SEQUENCE [LARGE SCALE GENOMIC DNA]</scope>
    <source>
        <strain evidence="2 3">DSM 28960</strain>
    </source>
</reference>
<keyword evidence="1" id="KW-0732">Signal</keyword>
<organism evidence="2 3">
    <name type="scientific">Lactococcus hircilactis</name>
    <dbReference type="NCBI Taxonomy" id="1494462"/>
    <lineage>
        <taxon>Bacteria</taxon>
        <taxon>Bacillati</taxon>
        <taxon>Bacillota</taxon>
        <taxon>Bacilli</taxon>
        <taxon>Lactobacillales</taxon>
        <taxon>Streptococcaceae</taxon>
        <taxon>Lactococcus</taxon>
    </lineage>
</organism>
<dbReference type="PROSITE" id="PS51257">
    <property type="entry name" value="PROKAR_LIPOPROTEIN"/>
    <property type="match status" value="1"/>
</dbReference>
<feature type="chain" id="PRO_5038415013" description="Lipoprotein" evidence="1">
    <location>
        <begin position="22"/>
        <end position="304"/>
    </location>
</feature>
<keyword evidence="3" id="KW-1185">Reference proteome</keyword>
<dbReference type="EMBL" id="WITJ01000006">
    <property type="protein sequence ID" value="MQW39419.1"/>
    <property type="molecule type" value="Genomic_DNA"/>
</dbReference>
<feature type="signal peptide" evidence="1">
    <location>
        <begin position="1"/>
        <end position="21"/>
    </location>
</feature>
<proteinExistence type="predicted"/>
<evidence type="ECO:0000256" key="1">
    <source>
        <dbReference type="SAM" id="SignalP"/>
    </source>
</evidence>
<evidence type="ECO:0000313" key="3">
    <source>
        <dbReference type="Proteomes" id="UP000439550"/>
    </source>
</evidence>
<dbReference type="AlphaFoldDB" id="A0A7X1Z7T3"/>
<gene>
    <name evidence="2" type="ORF">GHI93_05630</name>
</gene>